<protein>
    <submittedName>
        <fullName evidence="2">Uncharacterized protein</fullName>
    </submittedName>
</protein>
<comment type="caution">
    <text evidence="2">The sequence shown here is derived from an EMBL/GenBank/DDBJ whole genome shotgun (WGS) entry which is preliminary data.</text>
</comment>
<keyword evidence="3" id="KW-1185">Reference proteome</keyword>
<organism evidence="2 3">
    <name type="scientific">Suillus discolor</name>
    <dbReference type="NCBI Taxonomy" id="1912936"/>
    <lineage>
        <taxon>Eukaryota</taxon>
        <taxon>Fungi</taxon>
        <taxon>Dikarya</taxon>
        <taxon>Basidiomycota</taxon>
        <taxon>Agaricomycotina</taxon>
        <taxon>Agaricomycetes</taxon>
        <taxon>Agaricomycetidae</taxon>
        <taxon>Boletales</taxon>
        <taxon>Suillineae</taxon>
        <taxon>Suillaceae</taxon>
        <taxon>Suillus</taxon>
    </lineage>
</organism>
<evidence type="ECO:0000313" key="3">
    <source>
        <dbReference type="Proteomes" id="UP000823399"/>
    </source>
</evidence>
<dbReference type="RefSeq" id="XP_041294793.1">
    <property type="nucleotide sequence ID" value="XM_041444467.1"/>
</dbReference>
<sequence>MMWHAPIQLCFLFTPLRVMATKAFDDRASSVSDKPPPYDPISTSVSVDSVRCKRSVFSFPQSKRASVLSRIREIVSSPDYTLSSVAPIITSCAAALQAAEFSNLIQKPNIEDHTALYWTIVNNRREALWEFTKFIDKFSPACSSDLRLACMTVNDHDLFMQLKLGDNVDPEDGSLRRMLSCPRDEIDVSRHGSNEVNRPPDDLQVHEGDGMGENYFFARFVFRMFQKRLRIRQKLAVEFVAQGRIWVLRFYMGSKGRWCVQYGLSEPSVPVYPNTKLAIQAHSRPHCLSCATQRPLLLDLTYSHEPMVPEGSLHHYRAIEPMKSIIGFECPLDDWLMNDDTPYVDCDGTLIAGLTVMIK</sequence>
<dbReference type="GeneID" id="64706726"/>
<dbReference type="OrthoDB" id="2959034at2759"/>
<feature type="signal peptide" evidence="1">
    <location>
        <begin position="1"/>
        <end position="20"/>
    </location>
</feature>
<evidence type="ECO:0000313" key="2">
    <source>
        <dbReference type="EMBL" id="KAG2111574.1"/>
    </source>
</evidence>
<dbReference type="Proteomes" id="UP000823399">
    <property type="component" value="Unassembled WGS sequence"/>
</dbReference>
<proteinExistence type="predicted"/>
<feature type="chain" id="PRO_5040516680" evidence="1">
    <location>
        <begin position="21"/>
        <end position="359"/>
    </location>
</feature>
<gene>
    <name evidence="2" type="ORF">F5147DRAFT_91658</name>
</gene>
<keyword evidence="1" id="KW-0732">Signal</keyword>
<accession>A0A9P7JWA8</accession>
<reference evidence="2" key="1">
    <citation type="journal article" date="2020" name="New Phytol.">
        <title>Comparative genomics reveals dynamic genome evolution in host specialist ectomycorrhizal fungi.</title>
        <authorList>
            <person name="Lofgren L.A."/>
            <person name="Nguyen N.H."/>
            <person name="Vilgalys R."/>
            <person name="Ruytinx J."/>
            <person name="Liao H.L."/>
            <person name="Branco S."/>
            <person name="Kuo A."/>
            <person name="LaButti K."/>
            <person name="Lipzen A."/>
            <person name="Andreopoulos W."/>
            <person name="Pangilinan J."/>
            <person name="Riley R."/>
            <person name="Hundley H."/>
            <person name="Na H."/>
            <person name="Barry K."/>
            <person name="Grigoriev I.V."/>
            <person name="Stajich J.E."/>
            <person name="Kennedy P.G."/>
        </authorList>
    </citation>
    <scope>NUCLEOTIDE SEQUENCE</scope>
    <source>
        <strain evidence="2">FC423</strain>
    </source>
</reference>
<dbReference type="EMBL" id="JABBWM010000017">
    <property type="protein sequence ID" value="KAG2111574.1"/>
    <property type="molecule type" value="Genomic_DNA"/>
</dbReference>
<dbReference type="AlphaFoldDB" id="A0A9P7JWA8"/>
<name>A0A9P7JWA8_9AGAM</name>
<evidence type="ECO:0000256" key="1">
    <source>
        <dbReference type="SAM" id="SignalP"/>
    </source>
</evidence>